<dbReference type="Pfam" id="PF25888">
    <property type="entry name" value="WHD_DnaB"/>
    <property type="match status" value="1"/>
</dbReference>
<evidence type="ECO:0000259" key="1">
    <source>
        <dbReference type="Pfam" id="PF25888"/>
    </source>
</evidence>
<sequence length="299" mass="34859">MSNIFYLQNSEKINEYDLEIIRLFYAPIVGQNAICFYQLLVDTVKNTKFINEKHDFSKLSKILQLNLSLLLVEREKLEAIGLIKTYLSTDNMIILDIQKPLTINMIAKNDLMSSILIDKLGMQLFKELIESKANYVFEPNKNVEISKKFYEIYDLPNTKEQKITFNFKVNNIYEASKSLNSEKFIEYLTNNKPTTSEFMMINNLKKLKFCDAAINLFINYSMKINNLIVVKYIEKIAKDYAKRHITNANEIDAELSFALSSKMNTQKQFSNFMVANNNQTNLKFNDKDVLQLSGETDWD</sequence>
<dbReference type="InterPro" id="IPR058660">
    <property type="entry name" value="WHD_DnaB"/>
</dbReference>
<organism evidence="2">
    <name type="scientific">Metamycoplasma salivarium</name>
    <name type="common">Mycoplasma salivarium</name>
    <dbReference type="NCBI Taxonomy" id="2124"/>
    <lineage>
        <taxon>Bacteria</taxon>
        <taxon>Bacillati</taxon>
        <taxon>Mycoplasmatota</taxon>
        <taxon>Mycoplasmoidales</taxon>
        <taxon>Metamycoplasmataceae</taxon>
        <taxon>Metamycoplasma</taxon>
    </lineage>
</organism>
<geneLocation type="plasmid" evidence="2">
    <name>2</name>
</geneLocation>
<reference evidence="2" key="1">
    <citation type="submission" date="2019-01" db="EMBL/GenBank/DDBJ databases">
        <authorList>
            <consortium name="Pathogen Informatics"/>
        </authorList>
    </citation>
    <scope>NUCLEOTIDE SEQUENCE [LARGE SCALE GENOMIC DNA]</scope>
    <source>
        <strain evidence="2">NCTC10113</strain>
    </source>
</reference>
<name>A0A448ZZA6_METSV</name>
<gene>
    <name evidence="2" type="primary">dnaB_2</name>
    <name evidence="2" type="ORF">NCTC10113_01476</name>
</gene>
<protein>
    <submittedName>
        <fullName evidence="2">Chromosome replication initiation and membrane attachment protein</fullName>
    </submittedName>
</protein>
<keyword evidence="2" id="KW-0614">Plasmid</keyword>
<dbReference type="RefSeq" id="WP_024543822.1">
    <property type="nucleotide sequence ID" value="NZ_LR214938.2"/>
</dbReference>
<dbReference type="EMBL" id="LR214939">
    <property type="protein sequence ID" value="VEU56566.1"/>
    <property type="molecule type" value="Genomic_DNA"/>
</dbReference>
<feature type="domain" description="Replicative helicase loading/DNA remodeling protein DnaB N-terminal winged helix" evidence="1">
    <location>
        <begin position="5"/>
        <end position="191"/>
    </location>
</feature>
<proteinExistence type="predicted"/>
<dbReference type="AlphaFoldDB" id="A0A448ZZA6"/>
<evidence type="ECO:0000313" key="2">
    <source>
        <dbReference type="EMBL" id="VEU56566.1"/>
    </source>
</evidence>
<accession>A0A448ZZA6</accession>